<name>A0A8A5LLJ4_9CAUD</name>
<accession>A0A8A5LLJ4</accession>
<evidence type="ECO:0000313" key="2">
    <source>
        <dbReference type="EMBL" id="QTF82141.1"/>
    </source>
</evidence>
<gene>
    <name evidence="2" type="primary">44</name>
    <name evidence="2" type="ORF">SEA_PRAIRIE_44</name>
</gene>
<dbReference type="Proteomes" id="UP000664925">
    <property type="component" value="Segment"/>
</dbReference>
<feature type="region of interest" description="Disordered" evidence="1">
    <location>
        <begin position="157"/>
        <end position="187"/>
    </location>
</feature>
<protein>
    <submittedName>
        <fullName evidence="2">Uncharacterized protein</fullName>
    </submittedName>
</protein>
<organism evidence="2 3">
    <name type="scientific">Arthrobacter phage Prairie</name>
    <dbReference type="NCBI Taxonomy" id="2816463"/>
    <lineage>
        <taxon>Viruses</taxon>
        <taxon>Duplodnaviria</taxon>
        <taxon>Heunggongvirae</taxon>
        <taxon>Uroviricota</taxon>
        <taxon>Caudoviricetes</taxon>
        <taxon>Berryhillviridae</taxon>
        <taxon>Lilmacvirus</taxon>
        <taxon>Lilmacvirus prairie</taxon>
    </lineage>
</organism>
<proteinExistence type="predicted"/>
<dbReference type="EMBL" id="MW601223">
    <property type="protein sequence ID" value="QTF82141.1"/>
    <property type="molecule type" value="Genomic_DNA"/>
</dbReference>
<evidence type="ECO:0000313" key="3">
    <source>
        <dbReference type="Proteomes" id="UP000664925"/>
    </source>
</evidence>
<reference evidence="2" key="1">
    <citation type="submission" date="2021-02" db="EMBL/GenBank/DDBJ databases">
        <authorList>
            <person name="Johnson B.J."/>
            <person name="Isenhart S.H."/>
            <person name="Brown D.K."/>
            <person name="Kleven A.S."/>
            <person name="Bohn B.R."/>
            <person name="Martinez L.A."/>
            <person name="Garcia C.A."/>
            <person name="Zack K.M."/>
            <person name="Garlena R.A."/>
            <person name="Russell D.A."/>
            <person name="Jacobs-Sera D."/>
            <person name="Hatfull G.F."/>
        </authorList>
    </citation>
    <scope>NUCLEOTIDE SEQUENCE</scope>
</reference>
<sequence>MNIDDTKTLLLYIQAGDKRKLSEADLALWANEVPDRLHIDDALQAVREFRARPETELMRYPYLDITVFRVYVKRVLDRRSAAERKEEAKKAIEPAPHVAVTAGALRQRDPEQFQKLHDEGRATGNADRAYTYARRHGAPEAEARAAGQAAYEETLAAIEAEKNRANRQGGKHTSPAGDNEPKPITFD</sequence>
<keyword evidence="3" id="KW-1185">Reference proteome</keyword>
<evidence type="ECO:0000256" key="1">
    <source>
        <dbReference type="SAM" id="MobiDB-lite"/>
    </source>
</evidence>